<evidence type="ECO:0000313" key="3">
    <source>
        <dbReference type="Proteomes" id="UP001054945"/>
    </source>
</evidence>
<feature type="region of interest" description="Disordered" evidence="1">
    <location>
        <begin position="64"/>
        <end position="101"/>
    </location>
</feature>
<proteinExistence type="predicted"/>
<reference evidence="2 3" key="1">
    <citation type="submission" date="2021-06" db="EMBL/GenBank/DDBJ databases">
        <title>Caerostris extrusa draft genome.</title>
        <authorList>
            <person name="Kono N."/>
            <person name="Arakawa K."/>
        </authorList>
    </citation>
    <scope>NUCLEOTIDE SEQUENCE [LARGE SCALE GENOMIC DNA]</scope>
</reference>
<keyword evidence="3" id="KW-1185">Reference proteome</keyword>
<comment type="caution">
    <text evidence="2">The sequence shown here is derived from an EMBL/GenBank/DDBJ whole genome shotgun (WGS) entry which is preliminary data.</text>
</comment>
<evidence type="ECO:0000256" key="1">
    <source>
        <dbReference type="SAM" id="MobiDB-lite"/>
    </source>
</evidence>
<name>A0AAV4U0H1_CAEEX</name>
<dbReference type="EMBL" id="BPLR01012086">
    <property type="protein sequence ID" value="GIY51269.1"/>
    <property type="molecule type" value="Genomic_DNA"/>
</dbReference>
<dbReference type="AlphaFoldDB" id="A0AAV4U0H1"/>
<protein>
    <submittedName>
        <fullName evidence="2">Uncharacterized protein</fullName>
    </submittedName>
</protein>
<organism evidence="2 3">
    <name type="scientific">Caerostris extrusa</name>
    <name type="common">Bark spider</name>
    <name type="synonym">Caerostris bankana</name>
    <dbReference type="NCBI Taxonomy" id="172846"/>
    <lineage>
        <taxon>Eukaryota</taxon>
        <taxon>Metazoa</taxon>
        <taxon>Ecdysozoa</taxon>
        <taxon>Arthropoda</taxon>
        <taxon>Chelicerata</taxon>
        <taxon>Arachnida</taxon>
        <taxon>Araneae</taxon>
        <taxon>Araneomorphae</taxon>
        <taxon>Entelegynae</taxon>
        <taxon>Araneoidea</taxon>
        <taxon>Araneidae</taxon>
        <taxon>Caerostris</taxon>
    </lineage>
</organism>
<evidence type="ECO:0000313" key="2">
    <source>
        <dbReference type="EMBL" id="GIY51269.1"/>
    </source>
</evidence>
<sequence>MHFIWYSEEQQTLPTMVSRRENFITSKYAKFVDEFENSSNYEENENKISDVIDDSNLQSKRDEILFQPGSSFHPQSPPDDEASSDANEDSTVEMGALEVQK</sequence>
<gene>
    <name evidence="2" type="ORF">CEXT_813471</name>
</gene>
<feature type="compositionally biased region" description="Acidic residues" evidence="1">
    <location>
        <begin position="78"/>
        <end position="91"/>
    </location>
</feature>
<dbReference type="Proteomes" id="UP001054945">
    <property type="component" value="Unassembled WGS sequence"/>
</dbReference>
<accession>A0AAV4U0H1</accession>